<keyword evidence="3" id="KW-1185">Reference proteome</keyword>
<dbReference type="KEGG" id="adl:AURDEDRAFT_178445"/>
<sequence>MHSGRPVLPGARGRAAERSATPSSSPVQHLVSSIRHSKSMSTSRAVLSPTGGELQRVLYSAKAGNALAVLCCAGKAVRLTYDRQTAITQEKNNKQTHQLGGIVYLSFALGTKL</sequence>
<dbReference type="OrthoDB" id="10264738at2759"/>
<accession>J0WL51</accession>
<gene>
    <name evidence="2" type="ORF">AURDEDRAFT_178445</name>
</gene>
<feature type="compositionally biased region" description="Polar residues" evidence="1">
    <location>
        <begin position="20"/>
        <end position="31"/>
    </location>
</feature>
<dbReference type="EMBL" id="JH688932">
    <property type="protein sequence ID" value="EJD32480.1"/>
    <property type="molecule type" value="Genomic_DNA"/>
</dbReference>
<organism evidence="2 3">
    <name type="scientific">Auricularia subglabra (strain TFB-10046 / SS5)</name>
    <name type="common">White-rot fungus</name>
    <name type="synonym">Auricularia delicata (strain TFB10046)</name>
    <dbReference type="NCBI Taxonomy" id="717982"/>
    <lineage>
        <taxon>Eukaryota</taxon>
        <taxon>Fungi</taxon>
        <taxon>Dikarya</taxon>
        <taxon>Basidiomycota</taxon>
        <taxon>Agaricomycotina</taxon>
        <taxon>Agaricomycetes</taxon>
        <taxon>Auriculariales</taxon>
        <taxon>Auriculariaceae</taxon>
        <taxon>Auricularia</taxon>
    </lineage>
</organism>
<name>J0WL51_AURST</name>
<proteinExistence type="predicted"/>
<dbReference type="Proteomes" id="UP000006514">
    <property type="component" value="Unassembled WGS sequence"/>
</dbReference>
<reference evidence="3" key="1">
    <citation type="journal article" date="2012" name="Science">
        <title>The Paleozoic origin of enzymatic lignin decomposition reconstructed from 31 fungal genomes.</title>
        <authorList>
            <person name="Floudas D."/>
            <person name="Binder M."/>
            <person name="Riley R."/>
            <person name="Barry K."/>
            <person name="Blanchette R.A."/>
            <person name="Henrissat B."/>
            <person name="Martinez A.T."/>
            <person name="Otillar R."/>
            <person name="Spatafora J.W."/>
            <person name="Yadav J.S."/>
            <person name="Aerts A."/>
            <person name="Benoit I."/>
            <person name="Boyd A."/>
            <person name="Carlson A."/>
            <person name="Copeland A."/>
            <person name="Coutinho P.M."/>
            <person name="de Vries R.P."/>
            <person name="Ferreira P."/>
            <person name="Findley K."/>
            <person name="Foster B."/>
            <person name="Gaskell J."/>
            <person name="Glotzer D."/>
            <person name="Gorecki P."/>
            <person name="Heitman J."/>
            <person name="Hesse C."/>
            <person name="Hori C."/>
            <person name="Igarashi K."/>
            <person name="Jurgens J.A."/>
            <person name="Kallen N."/>
            <person name="Kersten P."/>
            <person name="Kohler A."/>
            <person name="Kuees U."/>
            <person name="Kumar T.K.A."/>
            <person name="Kuo A."/>
            <person name="LaButti K."/>
            <person name="Larrondo L.F."/>
            <person name="Lindquist E."/>
            <person name="Ling A."/>
            <person name="Lombard V."/>
            <person name="Lucas S."/>
            <person name="Lundell T."/>
            <person name="Martin R."/>
            <person name="McLaughlin D.J."/>
            <person name="Morgenstern I."/>
            <person name="Morin E."/>
            <person name="Murat C."/>
            <person name="Nagy L.G."/>
            <person name="Nolan M."/>
            <person name="Ohm R.A."/>
            <person name="Patyshakuliyeva A."/>
            <person name="Rokas A."/>
            <person name="Ruiz-Duenas F.J."/>
            <person name="Sabat G."/>
            <person name="Salamov A."/>
            <person name="Samejima M."/>
            <person name="Schmutz J."/>
            <person name="Slot J.C."/>
            <person name="St John F."/>
            <person name="Stenlid J."/>
            <person name="Sun H."/>
            <person name="Sun S."/>
            <person name="Syed K."/>
            <person name="Tsang A."/>
            <person name="Wiebenga A."/>
            <person name="Young D."/>
            <person name="Pisabarro A."/>
            <person name="Eastwood D.C."/>
            <person name="Martin F."/>
            <person name="Cullen D."/>
            <person name="Grigoriev I.V."/>
            <person name="Hibbett D.S."/>
        </authorList>
    </citation>
    <scope>NUCLEOTIDE SEQUENCE [LARGE SCALE GENOMIC DNA]</scope>
    <source>
        <strain evidence="3">TFB10046</strain>
    </source>
</reference>
<dbReference type="AlphaFoldDB" id="J0WL51"/>
<feature type="region of interest" description="Disordered" evidence="1">
    <location>
        <begin position="1"/>
        <end position="49"/>
    </location>
</feature>
<evidence type="ECO:0000256" key="1">
    <source>
        <dbReference type="SAM" id="MobiDB-lite"/>
    </source>
</evidence>
<evidence type="ECO:0000313" key="3">
    <source>
        <dbReference type="Proteomes" id="UP000006514"/>
    </source>
</evidence>
<evidence type="ECO:0000313" key="2">
    <source>
        <dbReference type="EMBL" id="EJD32480.1"/>
    </source>
</evidence>
<dbReference type="InParanoid" id="J0WL51"/>
<protein>
    <submittedName>
        <fullName evidence="2">Uncharacterized protein</fullName>
    </submittedName>
</protein>